<dbReference type="GO" id="GO:0008410">
    <property type="term" value="F:CoA-transferase activity"/>
    <property type="evidence" value="ECO:0007669"/>
    <property type="project" value="TreeGrafter"/>
</dbReference>
<dbReference type="Proteomes" id="UP000005258">
    <property type="component" value="Plasmid pTM1"/>
</dbReference>
<reference evidence="2 3" key="1">
    <citation type="journal article" date="2012" name="J. Am. Chem. Soc.">
        <title>Bacterial biosynthesis and maturation of the didemnin anti-cancer agents.</title>
        <authorList>
            <person name="Xu Y."/>
            <person name="Kersten R.D."/>
            <person name="Nam S.J."/>
            <person name="Lu L."/>
            <person name="Al-Suwailem A.M."/>
            <person name="Zheng H."/>
            <person name="Fenical W."/>
            <person name="Dorrestein P.C."/>
            <person name="Moore B.S."/>
            <person name="Qian P.Y."/>
        </authorList>
    </citation>
    <scope>NUCLEOTIDE SEQUENCE [LARGE SCALE GENOMIC DNA]</scope>
    <source>
        <strain evidence="2 3">KA081020-065</strain>
    </source>
</reference>
<keyword evidence="1" id="KW-0808">Transferase</keyword>
<dbReference type="EMBL" id="CP003237">
    <property type="protein sequence ID" value="AFK55703.1"/>
    <property type="molecule type" value="Genomic_DNA"/>
</dbReference>
<dbReference type="PANTHER" id="PTHR48207:SF3">
    <property type="entry name" value="SUCCINATE--HYDROXYMETHYLGLUTARATE COA-TRANSFERASE"/>
    <property type="match status" value="1"/>
</dbReference>
<protein>
    <submittedName>
        <fullName evidence="2">L-carnitine dehydratase/bile acid-inducible protein F</fullName>
    </submittedName>
</protein>
<dbReference type="AlphaFoldDB" id="I3TSG5"/>
<dbReference type="InterPro" id="IPR050483">
    <property type="entry name" value="CoA-transferase_III_domain"/>
</dbReference>
<dbReference type="InterPro" id="IPR044855">
    <property type="entry name" value="CoA-Trfase_III_dom3_sf"/>
</dbReference>
<dbReference type="Gene3D" id="3.30.1540.10">
    <property type="entry name" value="formyl-coa transferase, domain 3"/>
    <property type="match status" value="1"/>
</dbReference>
<proteinExistence type="predicted"/>
<evidence type="ECO:0000313" key="3">
    <source>
        <dbReference type="Proteomes" id="UP000005258"/>
    </source>
</evidence>
<gene>
    <name evidence="2" type="primary">yfdE</name>
    <name evidence="2" type="ordered locus">TMO_a0300</name>
</gene>
<accession>I3TSG5</accession>
<dbReference type="InterPro" id="IPR003673">
    <property type="entry name" value="CoA-Trfase_fam_III"/>
</dbReference>
<geneLocation type="plasmid" evidence="2 3">
    <name>pTM1</name>
</geneLocation>
<dbReference type="PATRIC" id="fig|1110502.3.peg.3953"/>
<keyword evidence="3" id="KW-1185">Reference proteome</keyword>
<dbReference type="InterPro" id="IPR023606">
    <property type="entry name" value="CoA-Trfase_III_dom_1_sf"/>
</dbReference>
<dbReference type="KEGG" id="tmo:TMO_a0300"/>
<evidence type="ECO:0000256" key="1">
    <source>
        <dbReference type="ARBA" id="ARBA00022679"/>
    </source>
</evidence>
<keyword evidence="2" id="KW-0614">Plasmid</keyword>
<evidence type="ECO:0000313" key="2">
    <source>
        <dbReference type="EMBL" id="AFK55703.1"/>
    </source>
</evidence>
<sequence>MMTQTSSTAAAELPLAGITVLDLGQVYQGPYAGFLLAQAGADVIKIEPPAGEPIRHRARVSPGAAVPFAMLNANKRAIALDLKAPEGVQILKDLAARADVLLENYAPGVMDRLGVGWEELRRINPRLVYASGTGFGLSGPDRDNLAMDITVQAASGMMSVTGFPDGPPVKAGPAVVDFLSGVHLYAGIVTALCQRARTGEGRLVEVAMLETVYPSLASNLAFVFDTGRAPPRTGNRHGAMAEAPYNVYPAADGHVAIIGVNEHHWTALLKAMGREDLIGDPRFDTAADRVRNMEETDRLVGDWTAAHTKAELAGILRRHKVPAAPVRDLVEVVNDPHMHERGMLEHVDHPEFGRVVLPSSPLRFHGAEPVVRQPSPRLSEHDAEILADLPGYGPDRIEALRARRVIGGRG</sequence>
<dbReference type="SUPFAM" id="SSF89796">
    <property type="entry name" value="CoA-transferase family III (CaiB/BaiF)"/>
    <property type="match status" value="1"/>
</dbReference>
<dbReference type="PANTHER" id="PTHR48207">
    <property type="entry name" value="SUCCINATE--HYDROXYMETHYLGLUTARATE COA-TRANSFERASE"/>
    <property type="match status" value="1"/>
</dbReference>
<dbReference type="Gene3D" id="3.40.50.10540">
    <property type="entry name" value="Crotonobetainyl-coa:carnitine coa-transferase, domain 1"/>
    <property type="match status" value="1"/>
</dbReference>
<name>I3TSG5_TISMK</name>
<dbReference type="HOGENOM" id="CLU_033975_2_3_5"/>
<organism evidence="2 3">
    <name type="scientific">Tistrella mobilis (strain KA081020-065)</name>
    <dbReference type="NCBI Taxonomy" id="1110502"/>
    <lineage>
        <taxon>Bacteria</taxon>
        <taxon>Pseudomonadati</taxon>
        <taxon>Pseudomonadota</taxon>
        <taxon>Alphaproteobacteria</taxon>
        <taxon>Geminicoccales</taxon>
        <taxon>Geminicoccaceae</taxon>
        <taxon>Tistrella</taxon>
    </lineage>
</organism>
<dbReference type="Pfam" id="PF02515">
    <property type="entry name" value="CoA_transf_3"/>
    <property type="match status" value="1"/>
</dbReference>